<organism evidence="1 2">
    <name type="scientific">Cymbomonas tetramitiformis</name>
    <dbReference type="NCBI Taxonomy" id="36881"/>
    <lineage>
        <taxon>Eukaryota</taxon>
        <taxon>Viridiplantae</taxon>
        <taxon>Chlorophyta</taxon>
        <taxon>Pyramimonadophyceae</taxon>
        <taxon>Pyramimonadales</taxon>
        <taxon>Pyramimonadaceae</taxon>
        <taxon>Cymbomonas</taxon>
    </lineage>
</organism>
<dbReference type="Gene3D" id="1.25.40.20">
    <property type="entry name" value="Ankyrin repeat-containing domain"/>
    <property type="match status" value="1"/>
</dbReference>
<dbReference type="AlphaFoldDB" id="A0AAE0BTK6"/>
<reference evidence="1 2" key="1">
    <citation type="journal article" date="2015" name="Genome Biol. Evol.">
        <title>Comparative Genomics of a Bacterivorous Green Alga Reveals Evolutionary Causalities and Consequences of Phago-Mixotrophic Mode of Nutrition.</title>
        <authorList>
            <person name="Burns J.A."/>
            <person name="Paasch A."/>
            <person name="Narechania A."/>
            <person name="Kim E."/>
        </authorList>
    </citation>
    <scope>NUCLEOTIDE SEQUENCE [LARGE SCALE GENOMIC DNA]</scope>
    <source>
        <strain evidence="1 2">PLY_AMNH</strain>
    </source>
</reference>
<keyword evidence="2" id="KW-1185">Reference proteome</keyword>
<comment type="caution">
    <text evidence="1">The sequence shown here is derived from an EMBL/GenBank/DDBJ whole genome shotgun (WGS) entry which is preliminary data.</text>
</comment>
<dbReference type="EMBL" id="LGRX02033150">
    <property type="protein sequence ID" value="KAK3242578.1"/>
    <property type="molecule type" value="Genomic_DNA"/>
</dbReference>
<proteinExistence type="predicted"/>
<evidence type="ECO:0000313" key="1">
    <source>
        <dbReference type="EMBL" id="KAK3242578.1"/>
    </source>
</evidence>
<dbReference type="InterPro" id="IPR036770">
    <property type="entry name" value="Ankyrin_rpt-contain_sf"/>
</dbReference>
<accession>A0AAE0BTK6</accession>
<sequence>MHQLIKRRRRADLRRRIALDDVQKVKECLTALDQATLADADVTEAISRNSVKVLEEYVKERGTEEYLFDCDQLQTAVIHDSIAVLRWSVDLKAARHENIGWGGQEEWLEAAHHMCPLAARMGHTAMLEWMLTGKHRDLFSEAYPECCLCEEAAAYGRWETLRFLVEHGAQGVHCTQTRRYVTQALERSIEELARPQDAKNSRELILLRQDIQILFQDYEAKHEHRPNWQDQIAEDVADNL</sequence>
<evidence type="ECO:0008006" key="3">
    <source>
        <dbReference type="Google" id="ProtNLM"/>
    </source>
</evidence>
<dbReference type="Proteomes" id="UP001190700">
    <property type="component" value="Unassembled WGS sequence"/>
</dbReference>
<protein>
    <recommendedName>
        <fullName evidence="3">Ankyrin repeat protein</fullName>
    </recommendedName>
</protein>
<gene>
    <name evidence="1" type="ORF">CYMTET_47737</name>
</gene>
<name>A0AAE0BTK6_9CHLO</name>
<evidence type="ECO:0000313" key="2">
    <source>
        <dbReference type="Proteomes" id="UP001190700"/>
    </source>
</evidence>